<comment type="caution">
    <text evidence="1">The sequence shown here is derived from an EMBL/GenBank/DDBJ whole genome shotgun (WGS) entry which is preliminary data.</text>
</comment>
<evidence type="ECO:0000313" key="1">
    <source>
        <dbReference type="EMBL" id="KAG5598958.1"/>
    </source>
</evidence>
<accession>A0A9J5YJ08</accession>
<organism evidence="1 2">
    <name type="scientific">Solanum commersonii</name>
    <name type="common">Commerson's wild potato</name>
    <name type="synonym">Commerson's nightshade</name>
    <dbReference type="NCBI Taxonomy" id="4109"/>
    <lineage>
        <taxon>Eukaryota</taxon>
        <taxon>Viridiplantae</taxon>
        <taxon>Streptophyta</taxon>
        <taxon>Embryophyta</taxon>
        <taxon>Tracheophyta</taxon>
        <taxon>Spermatophyta</taxon>
        <taxon>Magnoliopsida</taxon>
        <taxon>eudicotyledons</taxon>
        <taxon>Gunneridae</taxon>
        <taxon>Pentapetalae</taxon>
        <taxon>asterids</taxon>
        <taxon>lamiids</taxon>
        <taxon>Solanales</taxon>
        <taxon>Solanaceae</taxon>
        <taxon>Solanoideae</taxon>
        <taxon>Solaneae</taxon>
        <taxon>Solanum</taxon>
    </lineage>
</organism>
<sequence>MVDAPNRKKGDYIVKECYKLGSSMIDILDDCAKGGGGGAVISYQNDLLRTTSRLTHGGAEVDNEVSDGEA</sequence>
<name>A0A9J5YJ08_SOLCO</name>
<keyword evidence="2" id="KW-1185">Reference proteome</keyword>
<gene>
    <name evidence="1" type="ORF">H5410_030328</name>
</gene>
<dbReference type="EMBL" id="JACXVP010000006">
    <property type="protein sequence ID" value="KAG5598958.1"/>
    <property type="molecule type" value="Genomic_DNA"/>
</dbReference>
<proteinExistence type="predicted"/>
<protein>
    <submittedName>
        <fullName evidence="1">Uncharacterized protein</fullName>
    </submittedName>
</protein>
<reference evidence="1 2" key="1">
    <citation type="submission" date="2020-09" db="EMBL/GenBank/DDBJ databases">
        <title>De no assembly of potato wild relative species, Solanum commersonii.</title>
        <authorList>
            <person name="Cho K."/>
        </authorList>
    </citation>
    <scope>NUCLEOTIDE SEQUENCE [LARGE SCALE GENOMIC DNA]</scope>
    <source>
        <strain evidence="1">LZ3.2</strain>
        <tissue evidence="1">Leaf</tissue>
    </source>
</reference>
<evidence type="ECO:0000313" key="2">
    <source>
        <dbReference type="Proteomes" id="UP000824120"/>
    </source>
</evidence>
<dbReference type="Proteomes" id="UP000824120">
    <property type="component" value="Chromosome 6"/>
</dbReference>
<dbReference type="AlphaFoldDB" id="A0A9J5YJ08"/>